<dbReference type="PIRSF" id="PIRSF012608">
    <property type="entry name" value="UCP012608"/>
    <property type="match status" value="1"/>
</dbReference>
<proteinExistence type="predicted"/>
<protein>
    <recommendedName>
        <fullName evidence="3">DUF2332 domain-containing protein</fullName>
    </recommendedName>
</protein>
<sequence>MPERSATDEAVRLAFTQQASACRGLGSPFTASLCALAAERLSASHAVGEKILSWTGDPTPSGDSVPLRLAGALHALVLAGLDRALAEVYPPNTAEPDELWNAVENACRTHATFIIDRLKSAPQTNEVRRSAALLPGFLVISSLFGKPLVLSEIGASAGLNLQWDRYAYRLGALPWATGPSPVVIAPEWRGPNPPDVPVHVAGRAGCDLNPLDPAREEDALRLLSYIWADQTDRLDRTRLALAIAAARHQTVEKADAVDWLEQRLGQVHADRVHVIYHTIAWQYLPQPLQKKGEALISMAGARATPAAPLARLQMEADDQKHSAALTLQIWPPGEKHLIGRADFHGRWVEWTGWPGLH</sequence>
<reference evidence="1 2" key="1">
    <citation type="submission" date="2020-08" db="EMBL/GenBank/DDBJ databases">
        <title>Genomic Encyclopedia of Type Strains, Phase IV (KMG-V): Genome sequencing to study the core and pangenomes of soil and plant-associated prokaryotes.</title>
        <authorList>
            <person name="Whitman W."/>
        </authorList>
    </citation>
    <scope>NUCLEOTIDE SEQUENCE [LARGE SCALE GENOMIC DNA]</scope>
    <source>
        <strain evidence="1 2">SEMIA 4084</strain>
    </source>
</reference>
<organism evidence="1 2">
    <name type="scientific">Rhizobium giardinii</name>
    <dbReference type="NCBI Taxonomy" id="56731"/>
    <lineage>
        <taxon>Bacteria</taxon>
        <taxon>Pseudomonadati</taxon>
        <taxon>Pseudomonadota</taxon>
        <taxon>Alphaproteobacteria</taxon>
        <taxon>Hyphomicrobiales</taxon>
        <taxon>Rhizobiaceae</taxon>
        <taxon>Rhizobium/Agrobacterium group</taxon>
        <taxon>Rhizobium</taxon>
    </lineage>
</organism>
<dbReference type="EMBL" id="JACHBK010000004">
    <property type="protein sequence ID" value="MBB5535397.1"/>
    <property type="molecule type" value="Genomic_DNA"/>
</dbReference>
<evidence type="ECO:0008006" key="3">
    <source>
        <dbReference type="Google" id="ProtNLM"/>
    </source>
</evidence>
<name>A0A7W8X8C2_9HYPH</name>
<dbReference type="Pfam" id="PF10094">
    <property type="entry name" value="DUF2332"/>
    <property type="match status" value="1"/>
</dbReference>
<gene>
    <name evidence="1" type="ORF">GGD55_002091</name>
</gene>
<keyword evidence="2" id="KW-1185">Reference proteome</keyword>
<evidence type="ECO:0000313" key="2">
    <source>
        <dbReference type="Proteomes" id="UP000585507"/>
    </source>
</evidence>
<evidence type="ECO:0000313" key="1">
    <source>
        <dbReference type="EMBL" id="MBB5535397.1"/>
    </source>
</evidence>
<dbReference type="AlphaFoldDB" id="A0A7W8X8C2"/>
<dbReference type="InterPro" id="IPR011200">
    <property type="entry name" value="UCP012608"/>
</dbReference>
<comment type="caution">
    <text evidence="1">The sequence shown here is derived from an EMBL/GenBank/DDBJ whole genome shotgun (WGS) entry which is preliminary data.</text>
</comment>
<accession>A0A7W8X8C2</accession>
<dbReference type="Proteomes" id="UP000585507">
    <property type="component" value="Unassembled WGS sequence"/>
</dbReference>
<dbReference type="RefSeq" id="WP_018327967.1">
    <property type="nucleotide sequence ID" value="NZ_JACHBK010000004.1"/>
</dbReference>